<sequence length="320" mass="35863">MYLYTYPRGDSSTPVSMNVYVLTVDWNEQTQYYYTPLYGYFGGTHPAPTVNSWYGINMISIYNAWKDGTYTNYGFAFLPTATDNRFNMFRSSDYSDYRYRPKLVVDYDGANFGFPLPNYTPYNVPISAVVDHSMTTGGGCADGVVVAYTGETGESEYGVSNWSHDNESDSCPNDILRGFKNSSGTQFNINNQYVTSSGNEYGYYLFYDGHTGYDYPATNGTEVRAAASGTAYYYDTGDVKIVHPSGYDTYYLHLSTRSIYNGQLVTKGDPIGTTGSGHLHFTVKKGLQRVDPYGWKGEYGADPLEIITRIKNVCLWDSCQ</sequence>
<dbReference type="Proteomes" id="UP000185891">
    <property type="component" value="Unassembled WGS sequence"/>
</dbReference>
<feature type="domain" description="M23ase beta-sheet core" evidence="1">
    <location>
        <begin position="209"/>
        <end position="292"/>
    </location>
</feature>
<dbReference type="InterPro" id="IPR050570">
    <property type="entry name" value="Cell_wall_metabolism_enzyme"/>
</dbReference>
<proteinExistence type="predicted"/>
<dbReference type="PANTHER" id="PTHR21666">
    <property type="entry name" value="PEPTIDASE-RELATED"/>
    <property type="match status" value="1"/>
</dbReference>
<name>A0A1F5EQS9_9BACT</name>
<evidence type="ECO:0000313" key="3">
    <source>
        <dbReference type="Proteomes" id="UP000185891"/>
    </source>
</evidence>
<protein>
    <recommendedName>
        <fullName evidence="1">M23ase beta-sheet core domain-containing protein</fullName>
    </recommendedName>
</protein>
<gene>
    <name evidence="2" type="ORF">A3E89_00125</name>
</gene>
<reference evidence="2 3" key="1">
    <citation type="journal article" date="2016" name="Nat. Commun.">
        <title>Thousands of microbial genomes shed light on interconnected biogeochemical processes in an aquifer system.</title>
        <authorList>
            <person name="Anantharaman K."/>
            <person name="Brown C.T."/>
            <person name="Hug L.A."/>
            <person name="Sharon I."/>
            <person name="Castelle C.J."/>
            <person name="Probst A.J."/>
            <person name="Thomas B.C."/>
            <person name="Singh A."/>
            <person name="Wilkins M.J."/>
            <person name="Karaoz U."/>
            <person name="Brodie E.L."/>
            <person name="Williams K.H."/>
            <person name="Hubbard S.S."/>
            <person name="Banfield J.F."/>
        </authorList>
    </citation>
    <scope>NUCLEOTIDE SEQUENCE [LARGE SCALE GENOMIC DNA]</scope>
</reference>
<evidence type="ECO:0000313" key="2">
    <source>
        <dbReference type="EMBL" id="OGD69606.1"/>
    </source>
</evidence>
<dbReference type="Gene3D" id="2.70.70.10">
    <property type="entry name" value="Glucose Permease (Domain IIA)"/>
    <property type="match status" value="1"/>
</dbReference>
<dbReference type="NCBIfam" id="NF033679">
    <property type="entry name" value="DNRLRE_dom"/>
    <property type="match status" value="1"/>
</dbReference>
<evidence type="ECO:0000259" key="1">
    <source>
        <dbReference type="Pfam" id="PF01551"/>
    </source>
</evidence>
<dbReference type="InterPro" id="IPR016047">
    <property type="entry name" value="M23ase_b-sheet_dom"/>
</dbReference>
<dbReference type="Pfam" id="PF01551">
    <property type="entry name" value="Peptidase_M23"/>
    <property type="match status" value="1"/>
</dbReference>
<dbReference type="AlphaFoldDB" id="A0A1F5EQS9"/>
<accession>A0A1F5EQS9</accession>
<dbReference type="EMBL" id="MFAA01000005">
    <property type="protein sequence ID" value="OGD69606.1"/>
    <property type="molecule type" value="Genomic_DNA"/>
</dbReference>
<dbReference type="SUPFAM" id="SSF51261">
    <property type="entry name" value="Duplicated hybrid motif"/>
    <property type="match status" value="1"/>
</dbReference>
<dbReference type="PANTHER" id="PTHR21666:SF270">
    <property type="entry name" value="MUREIN HYDROLASE ACTIVATOR ENVC"/>
    <property type="match status" value="1"/>
</dbReference>
<organism evidence="2 3">
    <name type="scientific">Candidatus Campbellbacteria bacterium RIFCSPHIGHO2_12_FULL_35_10</name>
    <dbReference type="NCBI Taxonomy" id="1797578"/>
    <lineage>
        <taxon>Bacteria</taxon>
        <taxon>Candidatus Campbelliibacteriota</taxon>
    </lineage>
</organism>
<dbReference type="GO" id="GO:0004222">
    <property type="term" value="F:metalloendopeptidase activity"/>
    <property type="evidence" value="ECO:0007669"/>
    <property type="project" value="TreeGrafter"/>
</dbReference>
<comment type="caution">
    <text evidence="2">The sequence shown here is derived from an EMBL/GenBank/DDBJ whole genome shotgun (WGS) entry which is preliminary data.</text>
</comment>
<dbReference type="InterPro" id="IPR011055">
    <property type="entry name" value="Dup_hybrid_motif"/>
</dbReference>
<dbReference type="CDD" id="cd12797">
    <property type="entry name" value="M23_peptidase"/>
    <property type="match status" value="1"/>
</dbReference>